<gene>
    <name evidence="1" type="ORF">GCM10011413_14450</name>
</gene>
<protein>
    <submittedName>
        <fullName evidence="1">Uncharacterized protein</fullName>
    </submittedName>
</protein>
<dbReference type="EMBL" id="BMJO01000002">
    <property type="protein sequence ID" value="GGE49388.1"/>
    <property type="molecule type" value="Genomic_DNA"/>
</dbReference>
<comment type="caution">
    <text evidence="1">The sequence shown here is derived from an EMBL/GenBank/DDBJ whole genome shotgun (WGS) entry which is preliminary data.</text>
</comment>
<name>A0ABQ1SMN9_9SPHI</name>
<sequence>MALNTGWVKKTTFILLGVKKNKKLRFTIIVVSENVVHKVNLISVSLVSFDSDRYFISRSTILPSY</sequence>
<reference evidence="2" key="1">
    <citation type="journal article" date="2019" name="Int. J. Syst. Evol. Microbiol.">
        <title>The Global Catalogue of Microorganisms (GCM) 10K type strain sequencing project: providing services to taxonomists for standard genome sequencing and annotation.</title>
        <authorList>
            <consortium name="The Broad Institute Genomics Platform"/>
            <consortium name="The Broad Institute Genome Sequencing Center for Infectious Disease"/>
            <person name="Wu L."/>
            <person name="Ma J."/>
        </authorList>
    </citation>
    <scope>NUCLEOTIDE SEQUENCE [LARGE SCALE GENOMIC DNA]</scope>
    <source>
        <strain evidence="2">CGMCC 1.15644</strain>
    </source>
</reference>
<keyword evidence="2" id="KW-1185">Reference proteome</keyword>
<evidence type="ECO:0000313" key="2">
    <source>
        <dbReference type="Proteomes" id="UP000622648"/>
    </source>
</evidence>
<organism evidence="1 2">
    <name type="scientific">Pedobacter psychrotolerans</name>
    <dbReference type="NCBI Taxonomy" id="1843235"/>
    <lineage>
        <taxon>Bacteria</taxon>
        <taxon>Pseudomonadati</taxon>
        <taxon>Bacteroidota</taxon>
        <taxon>Sphingobacteriia</taxon>
        <taxon>Sphingobacteriales</taxon>
        <taxon>Sphingobacteriaceae</taxon>
        <taxon>Pedobacter</taxon>
    </lineage>
</organism>
<evidence type="ECO:0000313" key="1">
    <source>
        <dbReference type="EMBL" id="GGE49388.1"/>
    </source>
</evidence>
<proteinExistence type="predicted"/>
<accession>A0ABQ1SMN9</accession>
<dbReference type="Proteomes" id="UP000622648">
    <property type="component" value="Unassembled WGS sequence"/>
</dbReference>